<keyword evidence="3" id="KW-0804">Transcription</keyword>
<evidence type="ECO:0000256" key="2">
    <source>
        <dbReference type="ARBA" id="ARBA00023125"/>
    </source>
</evidence>
<keyword evidence="6" id="KW-1185">Reference proteome</keyword>
<gene>
    <name evidence="5" type="ORF">RISW2_06205</name>
</gene>
<dbReference type="InterPro" id="IPR046335">
    <property type="entry name" value="LacI/GalR-like_sensor"/>
</dbReference>
<dbReference type="SUPFAM" id="SSF53822">
    <property type="entry name" value="Periplasmic binding protein-like I"/>
    <property type="match status" value="1"/>
</dbReference>
<dbReference type="InterPro" id="IPR028082">
    <property type="entry name" value="Peripla_BP_I"/>
</dbReference>
<comment type="caution">
    <text evidence="5">The sequence shown here is derived from an EMBL/GenBank/DDBJ whole genome shotgun (WGS) entry which is preliminary data.</text>
</comment>
<evidence type="ECO:0000256" key="1">
    <source>
        <dbReference type="ARBA" id="ARBA00023015"/>
    </source>
</evidence>
<proteinExistence type="predicted"/>
<dbReference type="SMART" id="SM00354">
    <property type="entry name" value="HTH_LACI"/>
    <property type="match status" value="1"/>
</dbReference>
<dbReference type="PANTHER" id="PTHR30146">
    <property type="entry name" value="LACI-RELATED TRANSCRIPTIONAL REPRESSOR"/>
    <property type="match status" value="1"/>
</dbReference>
<dbReference type="EMBL" id="JAME01000018">
    <property type="protein sequence ID" value="ETX28479.1"/>
    <property type="molecule type" value="Genomic_DNA"/>
</dbReference>
<dbReference type="PATRIC" id="fig|1449351.3.peg.2539"/>
<dbReference type="Pfam" id="PF00356">
    <property type="entry name" value="LacI"/>
    <property type="match status" value="1"/>
</dbReference>
<dbReference type="SUPFAM" id="SSF47413">
    <property type="entry name" value="lambda repressor-like DNA-binding domains"/>
    <property type="match status" value="1"/>
</dbReference>
<dbReference type="Gene3D" id="1.10.260.40">
    <property type="entry name" value="lambda repressor-like DNA-binding domains"/>
    <property type="match status" value="1"/>
</dbReference>
<keyword evidence="1" id="KW-0805">Transcription regulation</keyword>
<dbReference type="Proteomes" id="UP000023430">
    <property type="component" value="Unassembled WGS sequence"/>
</dbReference>
<dbReference type="Gene3D" id="3.40.50.2300">
    <property type="match status" value="2"/>
</dbReference>
<dbReference type="GO" id="GO:0000976">
    <property type="term" value="F:transcription cis-regulatory region binding"/>
    <property type="evidence" value="ECO:0007669"/>
    <property type="project" value="TreeGrafter"/>
</dbReference>
<organism evidence="5 6">
    <name type="scientific">Roseivivax isoporae LMG 25204</name>
    <dbReference type="NCBI Taxonomy" id="1449351"/>
    <lineage>
        <taxon>Bacteria</taxon>
        <taxon>Pseudomonadati</taxon>
        <taxon>Pseudomonadota</taxon>
        <taxon>Alphaproteobacteria</taxon>
        <taxon>Rhodobacterales</taxon>
        <taxon>Roseobacteraceae</taxon>
        <taxon>Roseivivax</taxon>
    </lineage>
</organism>
<evidence type="ECO:0000256" key="3">
    <source>
        <dbReference type="ARBA" id="ARBA00023163"/>
    </source>
</evidence>
<protein>
    <submittedName>
        <fullName evidence="5">LacI family transcriptional regulator</fullName>
    </submittedName>
</protein>
<name>X7F8S8_9RHOB</name>
<evidence type="ECO:0000313" key="5">
    <source>
        <dbReference type="EMBL" id="ETX28479.1"/>
    </source>
</evidence>
<dbReference type="InterPro" id="IPR000843">
    <property type="entry name" value="HTH_LacI"/>
</dbReference>
<accession>X7F8S8</accession>
<reference evidence="5 6" key="1">
    <citation type="submission" date="2014-01" db="EMBL/GenBank/DDBJ databases">
        <title>Roseivivax isoporae LMG 25204 Genome Sequencing.</title>
        <authorList>
            <person name="Lai Q."/>
            <person name="Li G."/>
            <person name="Shao Z."/>
        </authorList>
    </citation>
    <scope>NUCLEOTIDE SEQUENCE [LARGE SCALE GENOMIC DNA]</scope>
    <source>
        <strain evidence="5 6">LMG 25204</strain>
    </source>
</reference>
<dbReference type="InterPro" id="IPR010982">
    <property type="entry name" value="Lambda_DNA-bd_dom_sf"/>
</dbReference>
<keyword evidence="2" id="KW-0238">DNA-binding</keyword>
<dbReference type="Pfam" id="PF13377">
    <property type="entry name" value="Peripla_BP_3"/>
    <property type="match status" value="1"/>
</dbReference>
<dbReference type="PROSITE" id="PS50932">
    <property type="entry name" value="HTH_LACI_2"/>
    <property type="match status" value="1"/>
</dbReference>
<dbReference type="GO" id="GO:0003700">
    <property type="term" value="F:DNA-binding transcription factor activity"/>
    <property type="evidence" value="ECO:0007669"/>
    <property type="project" value="TreeGrafter"/>
</dbReference>
<dbReference type="RefSeq" id="WP_051492004.1">
    <property type="nucleotide sequence ID" value="NZ_JAME01000018.1"/>
</dbReference>
<dbReference type="AlphaFoldDB" id="X7F8S8"/>
<sequence length="359" mass="37678">MSEHDTPDTRPAPRAGAAPRVKIVDVAEAAGVHPSTVSRVLRAAPDRRVSPAVADRIRATADRLGYRPDAIAASLRTRSTRSIGVIVHDITDPVYPPILRGIESRLLDAGFMTVTGNTGYDPAAEAAMFEQMSSRMVDGVILGTTRLDDPVVARAAAAAIPLVSVLRRDAAGACSAVVNDCAAGMRALVDVIVAQGHRDIAAIAAPQGLSTARERLESLRASLAAHGCDLPEDRMAFVTRMDVAEGRRAALELLDRRTAAPGVIVAVNDLVAVGALQACRARGLSCPADISVTGYNDIPLVDMIDPPLTTVTMDLLEIGARSAELLLEQLVAPGIAPRIVRIAPALRVRGSLGPAPVRH</sequence>
<evidence type="ECO:0000259" key="4">
    <source>
        <dbReference type="PROSITE" id="PS50932"/>
    </source>
</evidence>
<feature type="domain" description="HTH lacI-type" evidence="4">
    <location>
        <begin position="21"/>
        <end position="77"/>
    </location>
</feature>
<dbReference type="CDD" id="cd01392">
    <property type="entry name" value="HTH_LacI"/>
    <property type="match status" value="1"/>
</dbReference>
<dbReference type="STRING" id="1449351.RISW2_06205"/>
<dbReference type="PANTHER" id="PTHR30146:SF109">
    <property type="entry name" value="HTH-TYPE TRANSCRIPTIONAL REGULATOR GALS"/>
    <property type="match status" value="1"/>
</dbReference>
<evidence type="ECO:0000313" key="6">
    <source>
        <dbReference type="Proteomes" id="UP000023430"/>
    </source>
</evidence>
<dbReference type="CDD" id="cd06267">
    <property type="entry name" value="PBP1_LacI_sugar_binding-like"/>
    <property type="match status" value="1"/>
</dbReference>
<dbReference type="OrthoDB" id="8433438at2"/>
<dbReference type="eggNOG" id="COG1609">
    <property type="taxonomic scope" value="Bacteria"/>
</dbReference>